<protein>
    <submittedName>
        <fullName evidence="1">Head closure knob</fullName>
    </submittedName>
</protein>
<dbReference type="EMBL" id="BK015070">
    <property type="protein sequence ID" value="DAD89814.1"/>
    <property type="molecule type" value="Genomic_DNA"/>
</dbReference>
<accession>A0A8S5N5D7</accession>
<name>A0A8S5N5D7_9CAUD</name>
<proteinExistence type="predicted"/>
<evidence type="ECO:0000313" key="1">
    <source>
        <dbReference type="EMBL" id="DAD89814.1"/>
    </source>
</evidence>
<sequence length="139" mass="16072">MDLIQHNTTLSNNTGLPNMSQTIQSWFQDITFNVVTRGLTNDGDGVDWIPESVQTIKTRGVVRPPSDKDLKILPDGTWAWEWLQIHCLPDVKLETNQYVEYENKRYKVMAKKDWSKYGYIRYTLLEAFQAEQLEGMTGG</sequence>
<reference evidence="1" key="1">
    <citation type="journal article" date="2021" name="Proc. Natl. Acad. Sci. U.S.A.">
        <title>A Catalog of Tens of Thousands of Viruses from Human Metagenomes Reveals Hidden Associations with Chronic Diseases.</title>
        <authorList>
            <person name="Tisza M.J."/>
            <person name="Buck C.B."/>
        </authorList>
    </citation>
    <scope>NUCLEOTIDE SEQUENCE</scope>
    <source>
        <strain evidence="1">Ctsip2</strain>
    </source>
</reference>
<organism evidence="1">
    <name type="scientific">Myoviridae sp. ctsip2</name>
    <dbReference type="NCBI Taxonomy" id="2826705"/>
    <lineage>
        <taxon>Viruses</taxon>
        <taxon>Duplodnaviria</taxon>
        <taxon>Heunggongvirae</taxon>
        <taxon>Uroviricota</taxon>
        <taxon>Caudoviricetes</taxon>
    </lineage>
</organism>